<evidence type="ECO:0000256" key="1">
    <source>
        <dbReference type="ARBA" id="ARBA00006484"/>
    </source>
</evidence>
<dbReference type="InterPro" id="IPR036291">
    <property type="entry name" value="NAD(P)-bd_dom_sf"/>
</dbReference>
<dbReference type="PRINTS" id="PR00081">
    <property type="entry name" value="GDHRDH"/>
</dbReference>
<keyword evidence="2" id="KW-0521">NADP</keyword>
<evidence type="ECO:0000256" key="2">
    <source>
        <dbReference type="ARBA" id="ARBA00022857"/>
    </source>
</evidence>
<dbReference type="Gene3D" id="3.40.50.720">
    <property type="entry name" value="NAD(P)-binding Rossmann-like Domain"/>
    <property type="match status" value="1"/>
</dbReference>
<comment type="similarity">
    <text evidence="1">Belongs to the short-chain dehydrogenases/reductases (SDR) family.</text>
</comment>
<organism evidence="4 5">
    <name type="scientific">Ascobolus immersus RN42</name>
    <dbReference type="NCBI Taxonomy" id="1160509"/>
    <lineage>
        <taxon>Eukaryota</taxon>
        <taxon>Fungi</taxon>
        <taxon>Dikarya</taxon>
        <taxon>Ascomycota</taxon>
        <taxon>Pezizomycotina</taxon>
        <taxon>Pezizomycetes</taxon>
        <taxon>Pezizales</taxon>
        <taxon>Ascobolaceae</taxon>
        <taxon>Ascobolus</taxon>
    </lineage>
</organism>
<dbReference type="Pfam" id="PF13561">
    <property type="entry name" value="adh_short_C2"/>
    <property type="match status" value="1"/>
</dbReference>
<proteinExistence type="inferred from homology"/>
<evidence type="ECO:0000313" key="5">
    <source>
        <dbReference type="Proteomes" id="UP000275078"/>
    </source>
</evidence>
<keyword evidence="3" id="KW-0560">Oxidoreductase</keyword>
<gene>
    <name evidence="4" type="ORF">BJ508DRAFT_377054</name>
</gene>
<dbReference type="Proteomes" id="UP000275078">
    <property type="component" value="Unassembled WGS sequence"/>
</dbReference>
<dbReference type="EMBL" id="ML119687">
    <property type="protein sequence ID" value="RPA80543.1"/>
    <property type="molecule type" value="Genomic_DNA"/>
</dbReference>
<dbReference type="InterPro" id="IPR002347">
    <property type="entry name" value="SDR_fam"/>
</dbReference>
<dbReference type="CDD" id="cd05233">
    <property type="entry name" value="SDR_c"/>
    <property type="match status" value="1"/>
</dbReference>
<evidence type="ECO:0000256" key="3">
    <source>
        <dbReference type="ARBA" id="ARBA00023002"/>
    </source>
</evidence>
<accession>A0A3N4I366</accession>
<dbReference type="PANTHER" id="PTHR43618">
    <property type="entry name" value="7-ALPHA-HYDROXYSTEROID DEHYDROGENASE"/>
    <property type="match status" value="1"/>
</dbReference>
<dbReference type="InterPro" id="IPR052178">
    <property type="entry name" value="Sec_Metab_Biosynth_SDR"/>
</dbReference>
<dbReference type="STRING" id="1160509.A0A3N4I366"/>
<dbReference type="GO" id="GO:0016491">
    <property type="term" value="F:oxidoreductase activity"/>
    <property type="evidence" value="ECO:0007669"/>
    <property type="project" value="UniProtKB-KW"/>
</dbReference>
<name>A0A3N4I366_ASCIM</name>
<reference evidence="4 5" key="1">
    <citation type="journal article" date="2018" name="Nat. Ecol. Evol.">
        <title>Pezizomycetes genomes reveal the molecular basis of ectomycorrhizal truffle lifestyle.</title>
        <authorList>
            <person name="Murat C."/>
            <person name="Payen T."/>
            <person name="Noel B."/>
            <person name="Kuo A."/>
            <person name="Morin E."/>
            <person name="Chen J."/>
            <person name="Kohler A."/>
            <person name="Krizsan K."/>
            <person name="Balestrini R."/>
            <person name="Da Silva C."/>
            <person name="Montanini B."/>
            <person name="Hainaut M."/>
            <person name="Levati E."/>
            <person name="Barry K.W."/>
            <person name="Belfiori B."/>
            <person name="Cichocki N."/>
            <person name="Clum A."/>
            <person name="Dockter R.B."/>
            <person name="Fauchery L."/>
            <person name="Guy J."/>
            <person name="Iotti M."/>
            <person name="Le Tacon F."/>
            <person name="Lindquist E.A."/>
            <person name="Lipzen A."/>
            <person name="Malagnac F."/>
            <person name="Mello A."/>
            <person name="Molinier V."/>
            <person name="Miyauchi S."/>
            <person name="Poulain J."/>
            <person name="Riccioni C."/>
            <person name="Rubini A."/>
            <person name="Sitrit Y."/>
            <person name="Splivallo R."/>
            <person name="Traeger S."/>
            <person name="Wang M."/>
            <person name="Zifcakova L."/>
            <person name="Wipf D."/>
            <person name="Zambonelli A."/>
            <person name="Paolocci F."/>
            <person name="Nowrousian M."/>
            <person name="Ottonello S."/>
            <person name="Baldrian P."/>
            <person name="Spatafora J.W."/>
            <person name="Henrissat B."/>
            <person name="Nagy L.G."/>
            <person name="Aury J.M."/>
            <person name="Wincker P."/>
            <person name="Grigoriev I.V."/>
            <person name="Bonfante P."/>
            <person name="Martin F.M."/>
        </authorList>
    </citation>
    <scope>NUCLEOTIDE SEQUENCE [LARGE SCALE GENOMIC DNA]</scope>
    <source>
        <strain evidence="4 5">RN42</strain>
    </source>
</reference>
<protein>
    <submittedName>
        <fullName evidence="4">Short chain dehydrogenase/reductase</fullName>
    </submittedName>
</protein>
<sequence length="259" mass="27775">MAPRSLKGLNAIITGGASGLGAVIAKRLASEGVNVCLNGLTHDEPAAQKLSSELSSTYSIKTAYVLEDASTEAGCKNIIDTTIEKLGSVQIVIANAGWTKFAAWNDLEAFSEQEWINSFRINTLSPFWLFKAVAPHWKSSYEATGSVGCLISTNSLAGLTSTGSSMPYSVTKAGQLRVIEGIAYNNGPWARANAVCPGLIITEWSLRYGRERIDKMVEASPLKKAVDLDDCADMFVQLCRNESITGKHITMDCGLAMVS</sequence>
<dbReference type="AlphaFoldDB" id="A0A3N4I366"/>
<dbReference type="OrthoDB" id="37659at2759"/>
<dbReference type="SUPFAM" id="SSF51735">
    <property type="entry name" value="NAD(P)-binding Rossmann-fold domains"/>
    <property type="match status" value="1"/>
</dbReference>
<dbReference type="PANTHER" id="PTHR43618:SF2">
    <property type="entry name" value="CHAIN DEHYDROGENASE, PUTATIVE (AFU_ORTHOLOGUE AFUA_6G06930)-RELATED"/>
    <property type="match status" value="1"/>
</dbReference>
<keyword evidence="5" id="KW-1185">Reference proteome</keyword>
<evidence type="ECO:0000313" key="4">
    <source>
        <dbReference type="EMBL" id="RPA80543.1"/>
    </source>
</evidence>